<accession>A0AAN7MFS3</accession>
<dbReference type="InterPro" id="IPR007652">
    <property type="entry name" value="A1-4-GlycosylTfrase_dom"/>
</dbReference>
<keyword evidence="1" id="KW-0472">Membrane</keyword>
<dbReference type="Proteomes" id="UP001346149">
    <property type="component" value="Unassembled WGS sequence"/>
</dbReference>
<dbReference type="Pfam" id="PF04572">
    <property type="entry name" value="Gb3_synth"/>
    <property type="match status" value="1"/>
</dbReference>
<dbReference type="InterPro" id="IPR007577">
    <property type="entry name" value="GlycoTrfase_DXD_sugar-bd_CS"/>
</dbReference>
<feature type="domain" description="Alpha 1,4-glycosyltransferase" evidence="2">
    <location>
        <begin position="286"/>
        <end position="410"/>
    </location>
</feature>
<keyword evidence="1" id="KW-0812">Transmembrane</keyword>
<proteinExistence type="predicted"/>
<organism evidence="3 4">
    <name type="scientific">Trapa natans</name>
    <name type="common">Water chestnut</name>
    <dbReference type="NCBI Taxonomy" id="22666"/>
    <lineage>
        <taxon>Eukaryota</taxon>
        <taxon>Viridiplantae</taxon>
        <taxon>Streptophyta</taxon>
        <taxon>Embryophyta</taxon>
        <taxon>Tracheophyta</taxon>
        <taxon>Spermatophyta</taxon>
        <taxon>Magnoliopsida</taxon>
        <taxon>eudicotyledons</taxon>
        <taxon>Gunneridae</taxon>
        <taxon>Pentapetalae</taxon>
        <taxon>rosids</taxon>
        <taxon>malvids</taxon>
        <taxon>Myrtales</taxon>
        <taxon>Lythraceae</taxon>
        <taxon>Trapa</taxon>
    </lineage>
</organism>
<comment type="caution">
    <text evidence="3">The sequence shown here is derived from an EMBL/GenBank/DDBJ whole genome shotgun (WGS) entry which is preliminary data.</text>
</comment>
<reference evidence="3 4" key="1">
    <citation type="journal article" date="2023" name="Hortic Res">
        <title>Pangenome of water caltrop reveals structural variations and asymmetric subgenome divergence after allopolyploidization.</title>
        <authorList>
            <person name="Zhang X."/>
            <person name="Chen Y."/>
            <person name="Wang L."/>
            <person name="Yuan Y."/>
            <person name="Fang M."/>
            <person name="Shi L."/>
            <person name="Lu R."/>
            <person name="Comes H.P."/>
            <person name="Ma Y."/>
            <person name="Chen Y."/>
            <person name="Huang G."/>
            <person name="Zhou Y."/>
            <person name="Zheng Z."/>
            <person name="Qiu Y."/>
        </authorList>
    </citation>
    <scope>NUCLEOTIDE SEQUENCE [LARGE SCALE GENOMIC DNA]</scope>
    <source>
        <strain evidence="3">F231</strain>
    </source>
</reference>
<dbReference type="SUPFAM" id="SSF53448">
    <property type="entry name" value="Nucleotide-diphospho-sugar transferases"/>
    <property type="match status" value="1"/>
</dbReference>
<dbReference type="InterPro" id="IPR044789">
    <property type="entry name" value="Put_A1-4-GlycosylTfrase_plant"/>
</dbReference>
<keyword evidence="1" id="KW-1133">Transmembrane helix</keyword>
<dbReference type="PANTHER" id="PTHR46781">
    <property type="entry name" value="ALPHA 1,4-GLYCOSYLTRANSFERASE FAMILY PROTEIN"/>
    <property type="match status" value="1"/>
</dbReference>
<feature type="transmembrane region" description="Helical" evidence="1">
    <location>
        <begin position="15"/>
        <end position="32"/>
    </location>
</feature>
<evidence type="ECO:0000259" key="2">
    <source>
        <dbReference type="Pfam" id="PF04572"/>
    </source>
</evidence>
<dbReference type="Pfam" id="PF04488">
    <property type="entry name" value="Gly_transf_sug"/>
    <property type="match status" value="1"/>
</dbReference>
<evidence type="ECO:0000256" key="1">
    <source>
        <dbReference type="SAM" id="Phobius"/>
    </source>
</evidence>
<dbReference type="InterPro" id="IPR029044">
    <property type="entry name" value="Nucleotide-diphossugar_trans"/>
</dbReference>
<name>A0AAN7MFS3_TRANT</name>
<dbReference type="PANTHER" id="PTHR46781:SF2">
    <property type="entry name" value="ALPHA 1,4-GLYCOSYLTRANSFERASE FAMILY PROTEIN"/>
    <property type="match status" value="1"/>
</dbReference>
<dbReference type="Gene3D" id="3.90.550.20">
    <property type="match status" value="1"/>
</dbReference>
<evidence type="ECO:0000313" key="4">
    <source>
        <dbReference type="Proteomes" id="UP001346149"/>
    </source>
</evidence>
<evidence type="ECO:0000313" key="3">
    <source>
        <dbReference type="EMBL" id="KAK4796300.1"/>
    </source>
</evidence>
<sequence length="412" mass="46856">MHSCRALLLRAKQPIYSVVAVVALCFVLYYDWIISHDILRSLGFVSGDLEAGPMVQPNLGGFYLRSVQEVSAIEELDSPEMLSPLLPPINVTEEERIAWFKEHLQEFDIFRNDNRTNEFHARVTYFLGSGCDLSVFMTWILPATLFGRRELLALECLFRANPNGCLVILSRSLDSSRGLAILEPILTRGFKLLAVTPSLDLLLEKTPAMTWYHEIKNGSRDPGEIPLAQNLSNLLRLAVLYKYGGVYIDTDFIAIKEFIGLRNSIGAQSINPETGKWTRINNAVMAFDRGHPLLFKFMEEFGITFNGNKWGHNGPYLVSRVIARLENRLGYNFTVLPPMAFYPVDWTKIGGLFKKPDNGDERRWVEAKLLQLSETTYGVHLWNKQSKGMEIEKESVMDRLISKNCLLCRDAQ</sequence>
<protein>
    <recommendedName>
        <fullName evidence="2">Alpha 1,4-glycosyltransferase domain-containing protein</fullName>
    </recommendedName>
</protein>
<gene>
    <name evidence="3" type="ORF">SAY86_028626</name>
</gene>
<dbReference type="AlphaFoldDB" id="A0AAN7MFS3"/>
<keyword evidence="4" id="KW-1185">Reference proteome</keyword>
<dbReference type="EMBL" id="JAXQNO010000006">
    <property type="protein sequence ID" value="KAK4796300.1"/>
    <property type="molecule type" value="Genomic_DNA"/>
</dbReference>